<evidence type="ECO:0000256" key="1">
    <source>
        <dbReference type="SAM" id="MobiDB-lite"/>
    </source>
</evidence>
<feature type="compositionally biased region" description="Polar residues" evidence="1">
    <location>
        <begin position="562"/>
        <end position="578"/>
    </location>
</feature>
<dbReference type="Proteomes" id="UP001233999">
    <property type="component" value="Unassembled WGS sequence"/>
</dbReference>
<feature type="region of interest" description="Disordered" evidence="1">
    <location>
        <begin position="1282"/>
        <end position="1307"/>
    </location>
</feature>
<feature type="region of interest" description="Disordered" evidence="1">
    <location>
        <begin position="498"/>
        <end position="520"/>
    </location>
</feature>
<dbReference type="EMBL" id="JASPKZ010010653">
    <property type="protein sequence ID" value="KAJ9574147.1"/>
    <property type="molecule type" value="Genomic_DNA"/>
</dbReference>
<feature type="region of interest" description="Disordered" evidence="1">
    <location>
        <begin position="381"/>
        <end position="422"/>
    </location>
</feature>
<evidence type="ECO:0000313" key="3">
    <source>
        <dbReference type="Proteomes" id="UP001233999"/>
    </source>
</evidence>
<reference evidence="2" key="2">
    <citation type="submission" date="2023-05" db="EMBL/GenBank/DDBJ databases">
        <authorList>
            <person name="Fouks B."/>
        </authorList>
    </citation>
    <scope>NUCLEOTIDE SEQUENCE</scope>
    <source>
        <strain evidence="2">Stay&amp;Tobe</strain>
        <tissue evidence="2">Testes</tissue>
    </source>
</reference>
<reference evidence="2" key="1">
    <citation type="journal article" date="2023" name="IScience">
        <title>Live-bearing cockroach genome reveals convergent evolutionary mechanisms linked to viviparity in insects and beyond.</title>
        <authorList>
            <person name="Fouks B."/>
            <person name="Harrison M.C."/>
            <person name="Mikhailova A.A."/>
            <person name="Marchal E."/>
            <person name="English S."/>
            <person name="Carruthers M."/>
            <person name="Jennings E.C."/>
            <person name="Chiamaka E.L."/>
            <person name="Frigard R.A."/>
            <person name="Pippel M."/>
            <person name="Attardo G.M."/>
            <person name="Benoit J.B."/>
            <person name="Bornberg-Bauer E."/>
            <person name="Tobe S.S."/>
        </authorList>
    </citation>
    <scope>NUCLEOTIDE SEQUENCE</scope>
    <source>
        <strain evidence="2">Stay&amp;Tobe</strain>
    </source>
</reference>
<evidence type="ECO:0000313" key="2">
    <source>
        <dbReference type="EMBL" id="KAJ9574147.1"/>
    </source>
</evidence>
<feature type="compositionally biased region" description="Low complexity" evidence="1">
    <location>
        <begin position="604"/>
        <end position="624"/>
    </location>
</feature>
<accession>A0AAD7Z5H3</accession>
<organism evidence="2 3">
    <name type="scientific">Diploptera punctata</name>
    <name type="common">Pacific beetle cockroach</name>
    <dbReference type="NCBI Taxonomy" id="6984"/>
    <lineage>
        <taxon>Eukaryota</taxon>
        <taxon>Metazoa</taxon>
        <taxon>Ecdysozoa</taxon>
        <taxon>Arthropoda</taxon>
        <taxon>Hexapoda</taxon>
        <taxon>Insecta</taxon>
        <taxon>Pterygota</taxon>
        <taxon>Neoptera</taxon>
        <taxon>Polyneoptera</taxon>
        <taxon>Dictyoptera</taxon>
        <taxon>Blattodea</taxon>
        <taxon>Blaberoidea</taxon>
        <taxon>Blaberidae</taxon>
        <taxon>Diplopterinae</taxon>
        <taxon>Diploptera</taxon>
    </lineage>
</organism>
<feature type="region of interest" description="Disordered" evidence="1">
    <location>
        <begin position="778"/>
        <end position="805"/>
    </location>
</feature>
<feature type="compositionally biased region" description="Polar residues" evidence="1">
    <location>
        <begin position="778"/>
        <end position="790"/>
    </location>
</feature>
<feature type="compositionally biased region" description="Low complexity" evidence="1">
    <location>
        <begin position="654"/>
        <end position="663"/>
    </location>
</feature>
<sequence>MASNSTNHNQDQLEEDVTQENFDSTAYSIINEVYPFLDASNTNEDISHFTSLIRDEVQLDENIADEIISFLLPNKPYFEDTMVNSLEHNTVSSLQDNDFQNNINIPQDNIQTVNLIDSILVDDKVCEQTEINNLTNDECNFETYSKNKTISSNFSDNIQTMPKVEPIKNISKDANISKENNGYCDEKKATHKVERMPLDSSFTVIKKSFILPTLASKKKSKPSITQTMKNVHKSKLTINTSKSSTVNSSITTVNPLQTSMDNSNTTIASSSRISTPSPVKMSTTSPSGISIGNTLKMSTGRPSRKLTASSSKVSTGSNLLMLTNSPSKMLTGSPSRMQTASPSKMTIATPSSTAIANPSGISIHSPSRMLIANPSKSVASPLKRSIANHSEKSEGSNFMMSASSPSNMSTSRPSSMAVTSFSKMSTDSTSKLLICSPSRMQTSSPSKMSIVSNLGTSIPNPSEMSIDNPLETLIGSLSKSVTNNLKRSIANYSDKSEGSNLIMSASSPSNMPTDNPSSMSITSFSKISTDCSLKKLIGSPSRMQTASSSKTSTVNSSEISIDSPSRTSIANPSKSVSSHLKRSIVSHSEKSTLNNVLVSTSSLLNMSSSSPSSMSKTSFSKVSTDSPSDMSIGSPSNISISNSSHMTNGSPNMSTSFSKMSMGSSTSMSITSSKLSTSNSSNLLITTSKISTNSPSNITKTYSSKMSTASPSRMSTDSPSKIPTSSLRISIIRPSNKSKDSPSTGLNFSKISTIVSPTSYISPSKKIFISPSKTPAFTPSRSLTATPSELSTVSQKESAASSSRASIISPSRSSVFTSSESSSTIPSITPSQISTVSISQASILSSLTKSNVQNLNSNELLHNASPCKTNNPYSQLVEKSSELQLTVMPITTNIPIDETNKSQLNSDFVTGIPRNNINDAVTNIVLQIKKSPTRKINMPVKLIKINDSKVTASNDLTKLYKLSQNQLSIKEDSTQKQIKVQPKKYIPTILLRTNRNQCKDYVSKELTTNWAETAEKSNKINQLITDKIGYPNVLPNLSSTYLTPKSEIINRISPMNISSNTLIIGNQPMTSNAISYVSGDVNSSTMSTWPSYSAIKEANNKNQHFVNNSEYSSEPLLFTNKTKELIPVMTISDFSPTNNSVTTVASDTSAISENSDNISISSSKTDILITTSDSSYSHNHFSLVVAPQSTKNISNSEDMMVAQNTRKVKNEIPKHIHKISDNETNFKQFNVNIEHDSFQNNIPQNMTKLTKDVYMNVIKSNPLSSAEMNPPTVDLVNGDRISKYNERGGRGRRRGRRPKVNSTDPKNYFTKSLYTDINFVQMQNNKISKRGKGRGRGTRRGGRRANHLIERSDNCKTNGNENIKAEYVCTHLENNEVPRKKRKYTRRKKDHTTDSNIELLEAIRQIEIENCNSTEKSEETGTSKDVLQENALKGSCNQNNTNIYQHFLHQNQESISHITSSEYSQHYNDVRSVQNNTQEFDKKCEMGSENRINYTSEQDSHNETNIMALHCSQNTENFPSLNDYNSQIVSSGVLEANLESNSYNFDYQINTENVDPETNCYIPSDAQAQSCLEMLDIYNDQQGNKYLTKPVLQSDAQNNLNIWSQNHPSTSDDYNQHIIMNLDDQPNLNMDSVLTSEERKHLLKFTSSKGDKYKHDFSYFNMQENMEAIDFNQIGYDENPCNDFYVTSPENVYQYSNFPEKIDGASIPSSIYQRGYYKQRRARGKSSLGARNKPDKPYICPVCGTCEQYNALLERHLQIEHGYNIGYYYS</sequence>
<keyword evidence="3" id="KW-1185">Reference proteome</keyword>
<feature type="region of interest" description="Disordered" evidence="1">
    <location>
        <begin position="254"/>
        <end position="341"/>
    </location>
</feature>
<feature type="compositionally biased region" description="Low complexity" evidence="1">
    <location>
        <begin position="631"/>
        <end position="644"/>
    </location>
</feature>
<feature type="compositionally biased region" description="Low complexity" evidence="1">
    <location>
        <begin position="791"/>
        <end position="805"/>
    </location>
</feature>
<proteinExistence type="predicted"/>
<name>A0AAD7Z5H3_DIPPU</name>
<feature type="compositionally biased region" description="Low complexity" evidence="1">
    <location>
        <begin position="396"/>
        <end position="417"/>
    </location>
</feature>
<feature type="compositionally biased region" description="Basic residues" evidence="1">
    <location>
        <begin position="1290"/>
        <end position="1299"/>
    </location>
</feature>
<feature type="region of interest" description="Disordered" evidence="1">
    <location>
        <begin position="604"/>
        <end position="663"/>
    </location>
</feature>
<gene>
    <name evidence="2" type="ORF">L9F63_008480</name>
</gene>
<feature type="compositionally biased region" description="Polar residues" evidence="1">
    <location>
        <begin position="498"/>
        <end position="516"/>
    </location>
</feature>
<feature type="compositionally biased region" description="Low complexity" evidence="1">
    <location>
        <begin position="545"/>
        <end position="560"/>
    </location>
</feature>
<feature type="compositionally biased region" description="Polar residues" evidence="1">
    <location>
        <begin position="255"/>
        <end position="341"/>
    </location>
</feature>
<feature type="region of interest" description="Disordered" evidence="1">
    <location>
        <begin position="538"/>
        <end position="584"/>
    </location>
</feature>
<feature type="region of interest" description="Disordered" evidence="1">
    <location>
        <begin position="697"/>
        <end position="725"/>
    </location>
</feature>
<comment type="caution">
    <text evidence="2">The sequence shown here is derived from an EMBL/GenBank/DDBJ whole genome shotgun (WGS) entry which is preliminary data.</text>
</comment>
<protein>
    <submittedName>
        <fullName evidence="2">Uncharacterized protein</fullName>
    </submittedName>
</protein>